<organism evidence="3 4">
    <name type="scientific">Comamonas thiooxydans</name>
    <dbReference type="NCBI Taxonomy" id="363952"/>
    <lineage>
        <taxon>Bacteria</taxon>
        <taxon>Pseudomonadati</taxon>
        <taxon>Pseudomonadota</taxon>
        <taxon>Betaproteobacteria</taxon>
        <taxon>Burkholderiales</taxon>
        <taxon>Comamonadaceae</taxon>
        <taxon>Comamonas</taxon>
    </lineage>
</organism>
<dbReference type="Proteomes" id="UP000029549">
    <property type="component" value="Unassembled WGS sequence"/>
</dbReference>
<evidence type="ECO:0000313" key="4">
    <source>
        <dbReference type="Proteomes" id="UP000029549"/>
    </source>
</evidence>
<accession>A0A0E3BVE1</accession>
<dbReference type="EMBL" id="AWTP01000107">
    <property type="protein sequence ID" value="KGH12146.1"/>
    <property type="molecule type" value="Genomic_DNA"/>
</dbReference>
<feature type="domain" description="Baseplate J-like central" evidence="1">
    <location>
        <begin position="117"/>
        <end position="186"/>
    </location>
</feature>
<dbReference type="InterPro" id="IPR058530">
    <property type="entry name" value="Baseplate_J-like_C"/>
</dbReference>
<comment type="caution">
    <text evidence="3">The sequence shown here is derived from an EMBL/GenBank/DDBJ whole genome shotgun (WGS) entry which is preliminary data.</text>
</comment>
<protein>
    <submittedName>
        <fullName evidence="3">Baseplate assembly protein</fullName>
    </submittedName>
</protein>
<proteinExistence type="predicted"/>
<dbReference type="InterPro" id="IPR014507">
    <property type="entry name" value="Baseplate_assembly_J_pred"/>
</dbReference>
<dbReference type="InterPro" id="IPR058531">
    <property type="entry name" value="Baseplate_J_M"/>
</dbReference>
<sequence>MSVDLSLLPPPNVVKPLDFEAELLRIKAMVLTDMPELAEVLTLESEPVTKLLQRWAMESVNMQARINDSAKACMLAYAVGEDLDQFAANNGVERLPGELDGRLRIRAQMAFEGLTVAGPRGSYVFHALSADVRVLDAKPLTPVPGTVRVVVLGAEGDGAAPADLLQTVNAALSADDIRPMNDTVECVSAQVLPYTVAAQLRAYPGPSMATVLQNARTSLDAYITSCRKLGYDVTHSGLFAALHVQGVQKVVLTSPATDVVVLDHQVGHCAAVDLQLAEGSYV</sequence>
<gene>
    <name evidence="3" type="ORF">P608_11480</name>
</gene>
<dbReference type="RefSeq" id="WP_034396945.1">
    <property type="nucleotide sequence ID" value="NZ_AWTO01000206.1"/>
</dbReference>
<dbReference type="PANTHER" id="PTHR35862">
    <property type="entry name" value="FELS-2 PROPHAGE PROTEIN"/>
    <property type="match status" value="1"/>
</dbReference>
<keyword evidence="4" id="KW-1185">Reference proteome</keyword>
<evidence type="ECO:0000313" key="3">
    <source>
        <dbReference type="EMBL" id="KGH12146.1"/>
    </source>
</evidence>
<dbReference type="InterPro" id="IPR052726">
    <property type="entry name" value="Phage_Baseplate_Hub"/>
</dbReference>
<evidence type="ECO:0000259" key="2">
    <source>
        <dbReference type="Pfam" id="PF26079"/>
    </source>
</evidence>
<dbReference type="Pfam" id="PF26079">
    <property type="entry name" value="Baseplate_J_C"/>
    <property type="match status" value="1"/>
</dbReference>
<dbReference type="Pfam" id="PF26078">
    <property type="entry name" value="Baseplate_J_M"/>
    <property type="match status" value="1"/>
</dbReference>
<dbReference type="PANTHER" id="PTHR35862:SF1">
    <property type="entry name" value="FELS-2 PROPHAGE PROTEIN"/>
    <property type="match status" value="1"/>
</dbReference>
<dbReference type="AlphaFoldDB" id="A0A0E3BVE1"/>
<name>A0A0E3BVE1_9BURK</name>
<evidence type="ECO:0000259" key="1">
    <source>
        <dbReference type="Pfam" id="PF26078"/>
    </source>
</evidence>
<feature type="domain" description="Baseplate J-like C-terminal" evidence="2">
    <location>
        <begin position="194"/>
        <end position="273"/>
    </location>
</feature>
<dbReference type="PIRSF" id="PIRSF020481">
    <property type="entry name" value="BAP"/>
    <property type="match status" value="1"/>
</dbReference>
<reference evidence="3 4" key="1">
    <citation type="submission" date="2013-09" db="EMBL/GenBank/DDBJ databases">
        <title>High correlation between genotypes and phenotypes of environmental bacteria Comamonas testosteroni strains.</title>
        <authorList>
            <person name="Liu L."/>
            <person name="Zhu W."/>
            <person name="Xia X."/>
            <person name="Xu B."/>
            <person name="Luo M."/>
            <person name="Wang G."/>
        </authorList>
    </citation>
    <scope>NUCLEOTIDE SEQUENCE [LARGE SCALE GENOMIC DNA]</scope>
    <source>
        <strain evidence="3 4">DF2</strain>
    </source>
</reference>